<sequence length="51" mass="6013">MPRRDPKSLPTSRAEDVEFSQELADQDDMEAQRRAKEADSRSEGKYHDYNR</sequence>
<accession>A0A6N8CR36</accession>
<feature type="region of interest" description="Disordered" evidence="1">
    <location>
        <begin position="1"/>
        <end position="51"/>
    </location>
</feature>
<dbReference type="Proteomes" id="UP000440978">
    <property type="component" value="Unassembled WGS sequence"/>
</dbReference>
<dbReference type="RefSeq" id="WP_155218833.1">
    <property type="nucleotide sequence ID" value="NZ_WNHB01000012.1"/>
</dbReference>
<feature type="compositionally biased region" description="Basic and acidic residues" evidence="1">
    <location>
        <begin position="30"/>
        <end position="51"/>
    </location>
</feature>
<dbReference type="Pfam" id="PF14151">
    <property type="entry name" value="YfhD"/>
    <property type="match status" value="1"/>
</dbReference>
<proteinExistence type="predicted"/>
<organism evidence="2 3">
    <name type="scientific">Terrilactibacillus tamarindi</name>
    <dbReference type="NCBI Taxonomy" id="2599694"/>
    <lineage>
        <taxon>Bacteria</taxon>
        <taxon>Bacillati</taxon>
        <taxon>Bacillota</taxon>
        <taxon>Bacilli</taxon>
        <taxon>Bacillales</taxon>
        <taxon>Bacillaceae</taxon>
        <taxon>Terrilactibacillus</taxon>
    </lineage>
</organism>
<dbReference type="EMBL" id="WNHB01000012">
    <property type="protein sequence ID" value="MTT32140.1"/>
    <property type="molecule type" value="Genomic_DNA"/>
</dbReference>
<comment type="caution">
    <text evidence="2">The sequence shown here is derived from an EMBL/GenBank/DDBJ whole genome shotgun (WGS) entry which is preliminary data.</text>
</comment>
<evidence type="ECO:0000256" key="1">
    <source>
        <dbReference type="SAM" id="MobiDB-lite"/>
    </source>
</evidence>
<protein>
    <submittedName>
        <fullName evidence="2">YfhD family protein</fullName>
    </submittedName>
</protein>
<name>A0A6N8CR36_9BACI</name>
<evidence type="ECO:0000313" key="2">
    <source>
        <dbReference type="EMBL" id="MTT32140.1"/>
    </source>
</evidence>
<gene>
    <name evidence="2" type="ORF">GMB86_08980</name>
</gene>
<dbReference type="OrthoDB" id="2973490at2"/>
<dbReference type="InterPro" id="IPR025435">
    <property type="entry name" value="YfhD-like"/>
</dbReference>
<dbReference type="AlphaFoldDB" id="A0A6N8CR36"/>
<reference evidence="2 3" key="1">
    <citation type="submission" date="2019-11" db="EMBL/GenBank/DDBJ databases">
        <title>Terrilactibacillus tamarindus sp. nov. BCM23-1 isolated from bark of Tamarindus indica.</title>
        <authorList>
            <person name="Kingkaew E."/>
            <person name="Tanasupawat S."/>
        </authorList>
    </citation>
    <scope>NUCLEOTIDE SEQUENCE [LARGE SCALE GENOMIC DNA]</scope>
    <source>
        <strain evidence="2 3">BCM23-1</strain>
    </source>
</reference>
<evidence type="ECO:0000313" key="3">
    <source>
        <dbReference type="Proteomes" id="UP000440978"/>
    </source>
</evidence>
<keyword evidence="3" id="KW-1185">Reference proteome</keyword>